<dbReference type="InterPro" id="IPR001163">
    <property type="entry name" value="Sm_dom_euk/arc"/>
</dbReference>
<proteinExistence type="inferred from homology"/>
<comment type="similarity">
    <text evidence="2 10">Belongs to the snRNP Sm proteins family. SmF/LSm6 subfamily.</text>
</comment>
<evidence type="ECO:0000256" key="5">
    <source>
        <dbReference type="ARBA" id="ARBA00022884"/>
    </source>
</evidence>
<evidence type="ECO:0000256" key="3">
    <source>
        <dbReference type="ARBA" id="ARBA00022664"/>
    </source>
</evidence>
<dbReference type="Gene3D" id="2.30.30.100">
    <property type="match status" value="1"/>
</dbReference>
<gene>
    <name evidence="12" type="ORF">SteCoe_7180</name>
</gene>
<evidence type="ECO:0000259" key="11">
    <source>
        <dbReference type="PROSITE" id="PS52002"/>
    </source>
</evidence>
<dbReference type="GO" id="GO:0071013">
    <property type="term" value="C:catalytic step 2 spliceosome"/>
    <property type="evidence" value="ECO:0007669"/>
    <property type="project" value="TreeGrafter"/>
</dbReference>
<sequence>MSALPFETLNPLPFLADCVGHPITVKLKWGMEYKGILLSYDKYMNLQLMNAFEWINGENKGLLGEVLVRCNNVLYIKQEEDQENS</sequence>
<evidence type="ECO:0000256" key="6">
    <source>
        <dbReference type="ARBA" id="ARBA00023187"/>
    </source>
</evidence>
<evidence type="ECO:0000256" key="7">
    <source>
        <dbReference type="ARBA" id="ARBA00023242"/>
    </source>
</evidence>
<keyword evidence="5 10" id="KW-0694">RNA-binding</keyword>
<accession>A0A1R2CN81</accession>
<dbReference type="OrthoDB" id="409625at2759"/>
<dbReference type="SUPFAM" id="SSF50182">
    <property type="entry name" value="Sm-like ribonucleoproteins"/>
    <property type="match status" value="1"/>
</dbReference>
<protein>
    <recommendedName>
        <fullName evidence="9">Sm protein F</fullName>
    </recommendedName>
</protein>
<dbReference type="GO" id="GO:0003723">
    <property type="term" value="F:RNA binding"/>
    <property type="evidence" value="ECO:0007669"/>
    <property type="project" value="UniProtKB-UniRule"/>
</dbReference>
<keyword evidence="13" id="KW-1185">Reference proteome</keyword>
<keyword evidence="7 10" id="KW-0539">Nucleus</keyword>
<dbReference type="PANTHER" id="PTHR11021:SF0">
    <property type="entry name" value="SMALL NUCLEAR RIBONUCLEOPROTEIN F"/>
    <property type="match status" value="1"/>
</dbReference>
<dbReference type="Pfam" id="PF01423">
    <property type="entry name" value="LSM"/>
    <property type="match status" value="1"/>
</dbReference>
<evidence type="ECO:0000256" key="4">
    <source>
        <dbReference type="ARBA" id="ARBA00022728"/>
    </source>
</evidence>
<dbReference type="GO" id="GO:0005685">
    <property type="term" value="C:U1 snRNP"/>
    <property type="evidence" value="ECO:0007669"/>
    <property type="project" value="TreeGrafter"/>
</dbReference>
<name>A0A1R2CN81_9CILI</name>
<organism evidence="12 13">
    <name type="scientific">Stentor coeruleus</name>
    <dbReference type="NCBI Taxonomy" id="5963"/>
    <lineage>
        <taxon>Eukaryota</taxon>
        <taxon>Sar</taxon>
        <taxon>Alveolata</taxon>
        <taxon>Ciliophora</taxon>
        <taxon>Postciliodesmatophora</taxon>
        <taxon>Heterotrichea</taxon>
        <taxon>Heterotrichida</taxon>
        <taxon>Stentoridae</taxon>
        <taxon>Stentor</taxon>
    </lineage>
</organism>
<dbReference type="PROSITE" id="PS52002">
    <property type="entry name" value="SM"/>
    <property type="match status" value="1"/>
</dbReference>
<keyword evidence="8 10" id="KW-0687">Ribonucleoprotein</keyword>
<keyword evidence="6 10" id="KW-0508">mRNA splicing</keyword>
<dbReference type="AlphaFoldDB" id="A0A1R2CN81"/>
<reference evidence="12 13" key="1">
    <citation type="submission" date="2016-11" db="EMBL/GenBank/DDBJ databases">
        <title>The macronuclear genome of Stentor coeruleus: a giant cell with tiny introns.</title>
        <authorList>
            <person name="Slabodnick M."/>
            <person name="Ruby J.G."/>
            <person name="Reiff S.B."/>
            <person name="Swart E.C."/>
            <person name="Gosai S."/>
            <person name="Prabakaran S."/>
            <person name="Witkowska E."/>
            <person name="Larue G.E."/>
            <person name="Fisher S."/>
            <person name="Freeman R.M."/>
            <person name="Gunawardena J."/>
            <person name="Chu W."/>
            <person name="Stover N.A."/>
            <person name="Gregory B.D."/>
            <person name="Nowacki M."/>
            <person name="Derisi J."/>
            <person name="Roy S.W."/>
            <person name="Marshall W.F."/>
            <person name="Sood P."/>
        </authorList>
    </citation>
    <scope>NUCLEOTIDE SEQUENCE [LARGE SCALE GENOMIC DNA]</scope>
    <source>
        <strain evidence="12">WM001</strain>
    </source>
</reference>
<dbReference type="InterPro" id="IPR016487">
    <property type="entry name" value="Lsm6/sSmF"/>
</dbReference>
<keyword evidence="3 10" id="KW-0507">mRNA processing</keyword>
<evidence type="ECO:0000256" key="1">
    <source>
        <dbReference type="ARBA" id="ARBA00004123"/>
    </source>
</evidence>
<dbReference type="InterPro" id="IPR010920">
    <property type="entry name" value="LSM_dom_sf"/>
</dbReference>
<dbReference type="PANTHER" id="PTHR11021">
    <property type="entry name" value="SMALL NUCLEAR RIBONUCLEOPROTEIN F SNRNP-F"/>
    <property type="match status" value="1"/>
</dbReference>
<dbReference type="SMART" id="SM00651">
    <property type="entry name" value="Sm"/>
    <property type="match status" value="1"/>
</dbReference>
<evidence type="ECO:0000313" key="13">
    <source>
        <dbReference type="Proteomes" id="UP000187209"/>
    </source>
</evidence>
<dbReference type="InterPro" id="IPR034100">
    <property type="entry name" value="Sm_F"/>
</dbReference>
<dbReference type="Proteomes" id="UP000187209">
    <property type="component" value="Unassembled WGS sequence"/>
</dbReference>
<comment type="caution">
    <text evidence="12">The sequence shown here is derived from an EMBL/GenBank/DDBJ whole genome shotgun (WGS) entry which is preliminary data.</text>
</comment>
<evidence type="ECO:0000256" key="9">
    <source>
        <dbReference type="ARBA" id="ARBA00030144"/>
    </source>
</evidence>
<feature type="domain" description="Sm" evidence="11">
    <location>
        <begin position="10"/>
        <end position="82"/>
    </location>
</feature>
<dbReference type="EMBL" id="MPUH01000102">
    <property type="protein sequence ID" value="OMJ90477.1"/>
    <property type="molecule type" value="Genomic_DNA"/>
</dbReference>
<evidence type="ECO:0000256" key="8">
    <source>
        <dbReference type="ARBA" id="ARBA00023274"/>
    </source>
</evidence>
<comment type="subcellular location">
    <subcellularLocation>
        <location evidence="1 10">Nucleus</location>
    </subcellularLocation>
</comment>
<dbReference type="GO" id="GO:0000398">
    <property type="term" value="P:mRNA splicing, via spliceosome"/>
    <property type="evidence" value="ECO:0007669"/>
    <property type="project" value="InterPro"/>
</dbReference>
<dbReference type="PIRSF" id="PIRSF006609">
    <property type="entry name" value="snRNP_SmF"/>
    <property type="match status" value="1"/>
</dbReference>
<dbReference type="CDD" id="cd01722">
    <property type="entry name" value="Sm_F"/>
    <property type="match status" value="1"/>
</dbReference>
<dbReference type="GO" id="GO:0034715">
    <property type="term" value="C:pICln-Sm protein complex"/>
    <property type="evidence" value="ECO:0007669"/>
    <property type="project" value="TreeGrafter"/>
</dbReference>
<dbReference type="InterPro" id="IPR047575">
    <property type="entry name" value="Sm"/>
</dbReference>
<evidence type="ECO:0000313" key="12">
    <source>
        <dbReference type="EMBL" id="OMJ90477.1"/>
    </source>
</evidence>
<keyword evidence="4 10" id="KW-0747">Spliceosome</keyword>
<evidence type="ECO:0000256" key="10">
    <source>
        <dbReference type="PIRNR" id="PIRNR006609"/>
    </source>
</evidence>
<evidence type="ECO:0000256" key="2">
    <source>
        <dbReference type="ARBA" id="ARBA00007927"/>
    </source>
</evidence>